<keyword evidence="12" id="KW-1185">Reference proteome</keyword>
<evidence type="ECO:0000256" key="1">
    <source>
        <dbReference type="ARBA" id="ARBA00008867"/>
    </source>
</evidence>
<accession>A0A1X2GGE6</accession>
<gene>
    <name evidence="11" type="ORF">DM01DRAFT_317190</name>
</gene>
<evidence type="ECO:0000313" key="11">
    <source>
        <dbReference type="EMBL" id="ORX53129.1"/>
    </source>
</evidence>
<dbReference type="PANTHER" id="PTHR24058:SF17">
    <property type="entry name" value="HOMEODOMAIN INTERACTING PROTEIN KINASE, ISOFORM D"/>
    <property type="match status" value="1"/>
</dbReference>
<dbReference type="InterPro" id="IPR008271">
    <property type="entry name" value="Ser/Thr_kinase_AS"/>
</dbReference>
<evidence type="ECO:0000256" key="7">
    <source>
        <dbReference type="PROSITE-ProRule" id="PRU10141"/>
    </source>
</evidence>
<keyword evidence="6 7" id="KW-0067">ATP-binding</keyword>
<dbReference type="InterPro" id="IPR017441">
    <property type="entry name" value="Protein_kinase_ATP_BS"/>
</dbReference>
<dbReference type="Pfam" id="PF00069">
    <property type="entry name" value="Pkinase"/>
    <property type="match status" value="1"/>
</dbReference>
<dbReference type="GO" id="GO:0005524">
    <property type="term" value="F:ATP binding"/>
    <property type="evidence" value="ECO:0007669"/>
    <property type="project" value="UniProtKB-UniRule"/>
</dbReference>
<organism evidence="11 12">
    <name type="scientific">Hesseltinella vesiculosa</name>
    <dbReference type="NCBI Taxonomy" id="101127"/>
    <lineage>
        <taxon>Eukaryota</taxon>
        <taxon>Fungi</taxon>
        <taxon>Fungi incertae sedis</taxon>
        <taxon>Mucoromycota</taxon>
        <taxon>Mucoromycotina</taxon>
        <taxon>Mucoromycetes</taxon>
        <taxon>Mucorales</taxon>
        <taxon>Cunninghamellaceae</taxon>
        <taxon>Hesseltinella</taxon>
    </lineage>
</organism>
<sequence>MSSSCSPMLDNRKQNRHDNRIPLTPPLEKDQLLRKLTTQLCRTYEKCNTDFTYDRSRNPRRVLTKPGSPCDNNGYDNLNHDYILYVHGILGGRYEVLEMLGSGTFGQVVRCLDINTGREVAVKVIKNKPAYLKQSKIEVEILHLLNEQYDAKDVHHILRMKESFKHKHHLCLVFELLSVNLYHLMKQNNFKGVTLDLIRAFTTQILDALIILKKAGIMHCDLKPENILLTGANASEIKVIDFGSACHQSRQLYTYIQSRFYRSPEVLLGLKNISPSIDMWSFGCIVAELFLGLPLFPGCSEYDQLSRIFATLGLPSNDLIKEARYKDKFFNETTDSQGKVSYSFKSKRQYSEEQGKVEKTSKKYFSSTSLPSLIVDRAAMDKHVSVREELSIRKQMLDFLQRVLVIDPSRRLTPSEALKHPFIMTATPITVPSPPHSTSPLFEKRLSSSFS</sequence>
<dbReference type="InterPro" id="IPR011009">
    <property type="entry name" value="Kinase-like_dom_sf"/>
</dbReference>
<reference evidence="11 12" key="1">
    <citation type="submission" date="2016-07" db="EMBL/GenBank/DDBJ databases">
        <title>Pervasive Adenine N6-methylation of Active Genes in Fungi.</title>
        <authorList>
            <consortium name="DOE Joint Genome Institute"/>
            <person name="Mondo S.J."/>
            <person name="Dannebaum R.O."/>
            <person name="Kuo R.C."/>
            <person name="Labutti K."/>
            <person name="Haridas S."/>
            <person name="Kuo A."/>
            <person name="Salamov A."/>
            <person name="Ahrendt S.R."/>
            <person name="Lipzen A."/>
            <person name="Sullivan W."/>
            <person name="Andreopoulos W.B."/>
            <person name="Clum A."/>
            <person name="Lindquist E."/>
            <person name="Daum C."/>
            <person name="Ramamoorthy G.K."/>
            <person name="Gryganskyi A."/>
            <person name="Culley D."/>
            <person name="Magnuson J.K."/>
            <person name="James T.Y."/>
            <person name="O'Malley M.A."/>
            <person name="Stajich J.E."/>
            <person name="Spatafora J.W."/>
            <person name="Visel A."/>
            <person name="Grigoriev I.V."/>
        </authorList>
    </citation>
    <scope>NUCLEOTIDE SEQUENCE [LARGE SCALE GENOMIC DNA]</scope>
    <source>
        <strain evidence="11 12">NRRL 3301</strain>
    </source>
</reference>
<evidence type="ECO:0000256" key="2">
    <source>
        <dbReference type="ARBA" id="ARBA00022527"/>
    </source>
</evidence>
<evidence type="ECO:0000256" key="3">
    <source>
        <dbReference type="ARBA" id="ARBA00022679"/>
    </source>
</evidence>
<dbReference type="SUPFAM" id="SSF56112">
    <property type="entry name" value="Protein kinase-like (PK-like)"/>
    <property type="match status" value="1"/>
</dbReference>
<comment type="similarity">
    <text evidence="1">Belongs to the protein kinase superfamily. CMGC Ser/Thr protein kinase family. MNB/DYRK subfamily.</text>
</comment>
<feature type="binding site" evidence="7">
    <location>
        <position position="123"/>
    </location>
    <ligand>
        <name>ATP</name>
        <dbReference type="ChEBI" id="CHEBI:30616"/>
    </ligand>
</feature>
<dbReference type="STRING" id="101127.A0A1X2GGE6"/>
<keyword evidence="3" id="KW-0808">Transferase</keyword>
<dbReference type="GO" id="GO:0005634">
    <property type="term" value="C:nucleus"/>
    <property type="evidence" value="ECO:0007669"/>
    <property type="project" value="TreeGrafter"/>
</dbReference>
<dbReference type="Proteomes" id="UP000242146">
    <property type="component" value="Unassembled WGS sequence"/>
</dbReference>
<evidence type="ECO:0000256" key="9">
    <source>
        <dbReference type="SAM" id="MobiDB-lite"/>
    </source>
</evidence>
<evidence type="ECO:0000256" key="8">
    <source>
        <dbReference type="RuleBase" id="RU000304"/>
    </source>
</evidence>
<dbReference type="Gene3D" id="3.30.200.20">
    <property type="entry name" value="Phosphorylase Kinase, domain 1"/>
    <property type="match status" value="1"/>
</dbReference>
<feature type="compositionally biased region" description="Basic and acidic residues" evidence="9">
    <location>
        <begin position="10"/>
        <end position="20"/>
    </location>
</feature>
<dbReference type="PROSITE" id="PS00108">
    <property type="entry name" value="PROTEIN_KINASE_ST"/>
    <property type="match status" value="1"/>
</dbReference>
<protein>
    <submittedName>
        <fullName evidence="11">Kinase-like protein</fullName>
    </submittedName>
</protein>
<evidence type="ECO:0000259" key="10">
    <source>
        <dbReference type="PROSITE" id="PS50011"/>
    </source>
</evidence>
<dbReference type="FunFam" id="3.30.200.20:FF:000087">
    <property type="entry name" value="Dual specificity tyrosine-phosphorylation-regulated kinase 1A"/>
    <property type="match status" value="1"/>
</dbReference>
<dbReference type="SMART" id="SM00220">
    <property type="entry name" value="S_TKc"/>
    <property type="match status" value="1"/>
</dbReference>
<feature type="domain" description="Protein kinase" evidence="10">
    <location>
        <begin position="94"/>
        <end position="423"/>
    </location>
</feature>
<keyword evidence="2 8" id="KW-0723">Serine/threonine-protein kinase</keyword>
<dbReference type="GO" id="GO:0004674">
    <property type="term" value="F:protein serine/threonine kinase activity"/>
    <property type="evidence" value="ECO:0007669"/>
    <property type="project" value="UniProtKB-KW"/>
</dbReference>
<proteinExistence type="inferred from homology"/>
<dbReference type="EMBL" id="MCGT01000016">
    <property type="protein sequence ID" value="ORX53129.1"/>
    <property type="molecule type" value="Genomic_DNA"/>
</dbReference>
<dbReference type="AlphaFoldDB" id="A0A1X2GGE6"/>
<keyword evidence="5 11" id="KW-0418">Kinase</keyword>
<dbReference type="GO" id="GO:0005737">
    <property type="term" value="C:cytoplasm"/>
    <property type="evidence" value="ECO:0007669"/>
    <property type="project" value="TreeGrafter"/>
</dbReference>
<dbReference type="OrthoDB" id="9332038at2759"/>
<dbReference type="PROSITE" id="PS50011">
    <property type="entry name" value="PROTEIN_KINASE_DOM"/>
    <property type="match status" value="1"/>
</dbReference>
<feature type="region of interest" description="Disordered" evidence="9">
    <location>
        <begin position="1"/>
        <end position="25"/>
    </location>
</feature>
<evidence type="ECO:0000256" key="5">
    <source>
        <dbReference type="ARBA" id="ARBA00022777"/>
    </source>
</evidence>
<dbReference type="InterPro" id="IPR050494">
    <property type="entry name" value="Ser_Thr_dual-spec_kinase"/>
</dbReference>
<dbReference type="InterPro" id="IPR000719">
    <property type="entry name" value="Prot_kinase_dom"/>
</dbReference>
<evidence type="ECO:0000256" key="4">
    <source>
        <dbReference type="ARBA" id="ARBA00022741"/>
    </source>
</evidence>
<feature type="compositionally biased region" description="Basic and acidic residues" evidence="9">
    <location>
        <begin position="442"/>
        <end position="451"/>
    </location>
</feature>
<evidence type="ECO:0000256" key="6">
    <source>
        <dbReference type="ARBA" id="ARBA00022840"/>
    </source>
</evidence>
<dbReference type="PROSITE" id="PS00107">
    <property type="entry name" value="PROTEIN_KINASE_ATP"/>
    <property type="match status" value="1"/>
</dbReference>
<dbReference type="PANTHER" id="PTHR24058">
    <property type="entry name" value="DUAL SPECIFICITY PROTEIN KINASE"/>
    <property type="match status" value="1"/>
</dbReference>
<feature type="region of interest" description="Disordered" evidence="9">
    <location>
        <begin position="429"/>
        <end position="451"/>
    </location>
</feature>
<dbReference type="GO" id="GO:0004713">
    <property type="term" value="F:protein tyrosine kinase activity"/>
    <property type="evidence" value="ECO:0007669"/>
    <property type="project" value="TreeGrafter"/>
</dbReference>
<evidence type="ECO:0000313" key="12">
    <source>
        <dbReference type="Proteomes" id="UP000242146"/>
    </source>
</evidence>
<dbReference type="Gene3D" id="1.10.510.10">
    <property type="entry name" value="Transferase(Phosphotransferase) domain 1"/>
    <property type="match status" value="1"/>
</dbReference>
<comment type="caution">
    <text evidence="11">The sequence shown here is derived from an EMBL/GenBank/DDBJ whole genome shotgun (WGS) entry which is preliminary data.</text>
</comment>
<keyword evidence="4 7" id="KW-0547">Nucleotide-binding</keyword>
<name>A0A1X2GGE6_9FUNG</name>